<dbReference type="HOGENOM" id="CLU_3310074_0_0_9"/>
<evidence type="ECO:0000313" key="2">
    <source>
        <dbReference type="Proteomes" id="UP000005945"/>
    </source>
</evidence>
<reference evidence="1 2" key="1">
    <citation type="submission" date="2007-09" db="EMBL/GenBank/DDBJ databases">
        <title>Draft genome sequence of Faecalibacterium prausnitzii M21/2.</title>
        <authorList>
            <person name="Sudarsanam P."/>
            <person name="Ley R."/>
            <person name="Guruge J."/>
            <person name="Turnbaugh P.J."/>
            <person name="Mahowald M."/>
            <person name="Liep D."/>
            <person name="Gordon J."/>
        </authorList>
    </citation>
    <scope>NUCLEOTIDE SEQUENCE [LARGE SCALE GENOMIC DNA]</scope>
    <source>
        <strain evidence="1 2">M21/2</strain>
    </source>
</reference>
<accession>A8S8J0</accession>
<proteinExistence type="predicted"/>
<dbReference type="EMBL" id="ABED02000019">
    <property type="protein sequence ID" value="EDP22533.1"/>
    <property type="molecule type" value="Genomic_DNA"/>
</dbReference>
<gene>
    <name evidence="1" type="ORF">FAEPRAM212_00778</name>
</gene>
<dbReference type="AlphaFoldDB" id="A8S8J0"/>
<protein>
    <submittedName>
        <fullName evidence="1">Uncharacterized protein</fullName>
    </submittedName>
</protein>
<dbReference type="Proteomes" id="UP000005945">
    <property type="component" value="Unassembled WGS sequence"/>
</dbReference>
<evidence type="ECO:0000313" key="1">
    <source>
        <dbReference type="EMBL" id="EDP22533.1"/>
    </source>
</evidence>
<reference evidence="1 2" key="2">
    <citation type="submission" date="2007-09" db="EMBL/GenBank/DDBJ databases">
        <authorList>
            <person name="Fulton L."/>
            <person name="Clifton S."/>
            <person name="Fulton B."/>
            <person name="Xu J."/>
            <person name="Minx P."/>
            <person name="Pepin K.H."/>
            <person name="Johnson M."/>
            <person name="Thiruvilangam P."/>
            <person name="Bhonagiri V."/>
            <person name="Nash W.E."/>
            <person name="Mardis E.R."/>
            <person name="Wilson R.K."/>
        </authorList>
    </citation>
    <scope>NUCLEOTIDE SEQUENCE [LARGE SCALE GENOMIC DNA]</scope>
    <source>
        <strain evidence="1 2">M21/2</strain>
    </source>
</reference>
<name>A8S8J0_9FIRM</name>
<sequence length="39" mass="4643">MVAIDCPSYKYRINEKKRVFSVRRPRDTDMILKKAVSVK</sequence>
<organism evidence="1 2">
    <name type="scientific">Faecalibacterium prausnitzii M21/2</name>
    <dbReference type="NCBI Taxonomy" id="411485"/>
    <lineage>
        <taxon>Bacteria</taxon>
        <taxon>Bacillati</taxon>
        <taxon>Bacillota</taxon>
        <taxon>Clostridia</taxon>
        <taxon>Eubacteriales</taxon>
        <taxon>Oscillospiraceae</taxon>
        <taxon>Faecalibacterium</taxon>
    </lineage>
</organism>
<comment type="caution">
    <text evidence="1">The sequence shown here is derived from an EMBL/GenBank/DDBJ whole genome shotgun (WGS) entry which is preliminary data.</text>
</comment>